<proteinExistence type="predicted"/>
<comment type="caution">
    <text evidence="1">The sequence shown here is derived from an EMBL/GenBank/DDBJ whole genome shotgun (WGS) entry which is preliminary data.</text>
</comment>
<dbReference type="Proteomes" id="UP001589814">
    <property type="component" value="Unassembled WGS sequence"/>
</dbReference>
<sequence length="55" mass="6234">MERDYEIIPRTDAQGGGWQVRLYEDGVEMGGGVFQDHDEALAEATVWISEMDDDE</sequence>
<reference evidence="1 2" key="1">
    <citation type="submission" date="2024-09" db="EMBL/GenBank/DDBJ databases">
        <authorList>
            <person name="Sun Q."/>
            <person name="Mori K."/>
        </authorList>
    </citation>
    <scope>NUCLEOTIDE SEQUENCE [LARGE SCALE GENOMIC DNA]</scope>
    <source>
        <strain evidence="1 2">CCM 7415</strain>
    </source>
</reference>
<dbReference type="RefSeq" id="WP_380059751.1">
    <property type="nucleotide sequence ID" value="NZ_JBHLVX010000075.1"/>
</dbReference>
<organism evidence="1 2">
    <name type="scientific">Kushneria aurantia</name>
    <dbReference type="NCBI Taxonomy" id="504092"/>
    <lineage>
        <taxon>Bacteria</taxon>
        <taxon>Pseudomonadati</taxon>
        <taxon>Pseudomonadota</taxon>
        <taxon>Gammaproteobacteria</taxon>
        <taxon>Oceanospirillales</taxon>
        <taxon>Halomonadaceae</taxon>
        <taxon>Kushneria</taxon>
    </lineage>
</organism>
<name>A0ABV6G8G2_9GAMM</name>
<evidence type="ECO:0000313" key="2">
    <source>
        <dbReference type="Proteomes" id="UP001589814"/>
    </source>
</evidence>
<dbReference type="EMBL" id="JBHLVX010000075">
    <property type="protein sequence ID" value="MFC0269834.1"/>
    <property type="molecule type" value="Genomic_DNA"/>
</dbReference>
<protein>
    <submittedName>
        <fullName evidence="1">Uncharacterized protein</fullName>
    </submittedName>
</protein>
<accession>A0ABV6G8G2</accession>
<keyword evidence="2" id="KW-1185">Reference proteome</keyword>
<gene>
    <name evidence="1" type="ORF">ACFFHW_17880</name>
</gene>
<evidence type="ECO:0000313" key="1">
    <source>
        <dbReference type="EMBL" id="MFC0269834.1"/>
    </source>
</evidence>